<dbReference type="PROSITE" id="PS51352">
    <property type="entry name" value="THIOREDOXIN_2"/>
    <property type="match status" value="1"/>
</dbReference>
<evidence type="ECO:0000313" key="3">
    <source>
        <dbReference type="EMBL" id="MFC0477925.1"/>
    </source>
</evidence>
<gene>
    <name evidence="3" type="ORF">ACFFHF_22305</name>
</gene>
<evidence type="ECO:0000313" key="4">
    <source>
        <dbReference type="Proteomes" id="UP001589738"/>
    </source>
</evidence>
<dbReference type="PANTHER" id="PTHR42852:SF1">
    <property type="entry name" value="THIOREDOXIN-LIKE PROTEIN YNEN"/>
    <property type="match status" value="1"/>
</dbReference>
<dbReference type="EMBL" id="JBHLUU010000126">
    <property type="protein sequence ID" value="MFC0477925.1"/>
    <property type="molecule type" value="Genomic_DNA"/>
</dbReference>
<dbReference type="SUPFAM" id="SSF52833">
    <property type="entry name" value="Thioredoxin-like"/>
    <property type="match status" value="1"/>
</dbReference>
<reference evidence="3 4" key="1">
    <citation type="submission" date="2024-09" db="EMBL/GenBank/DDBJ databases">
        <authorList>
            <person name="Sun Q."/>
            <person name="Mori K."/>
        </authorList>
    </citation>
    <scope>NUCLEOTIDE SEQUENCE [LARGE SCALE GENOMIC DNA]</scope>
    <source>
        <strain evidence="3 4">CGMCC 1.9126</strain>
    </source>
</reference>
<dbReference type="InterPro" id="IPR036249">
    <property type="entry name" value="Thioredoxin-like_sf"/>
</dbReference>
<comment type="caution">
    <text evidence="3">The sequence shown here is derived from an EMBL/GenBank/DDBJ whole genome shotgun (WGS) entry which is preliminary data.</text>
</comment>
<dbReference type="InterPro" id="IPR013766">
    <property type="entry name" value="Thioredoxin_domain"/>
</dbReference>
<dbReference type="CDD" id="cd02966">
    <property type="entry name" value="TlpA_like_family"/>
    <property type="match status" value="1"/>
</dbReference>
<sequence length="190" mass="21699">MRKFMIIITLIVLLLFVVDKFLLKEKGLISKVDGNKFELIQDADSLPVGIKMENQAPNIQVMDLNGNQVSLADYRGKKVLLNFWASWCPPCKAEMPHMEELYKEHKDDGFVILALNMTNTEDSLEDVTAFVEDQKLTFPILLDEKGEVSAEYEILAYPTSYFIDSTGVIRNKVTGALDKENMYKELMRLP</sequence>
<dbReference type="InterPro" id="IPR050553">
    <property type="entry name" value="Thioredoxin_ResA/DsbE_sf"/>
</dbReference>
<keyword evidence="4" id="KW-1185">Reference proteome</keyword>
<dbReference type="InterPro" id="IPR017937">
    <property type="entry name" value="Thioredoxin_CS"/>
</dbReference>
<name>A0ABV6KYJ0_9BACI</name>
<evidence type="ECO:0000259" key="2">
    <source>
        <dbReference type="PROSITE" id="PS51352"/>
    </source>
</evidence>
<dbReference type="PROSITE" id="PS00194">
    <property type="entry name" value="THIOREDOXIN_1"/>
    <property type="match status" value="1"/>
</dbReference>
<protein>
    <submittedName>
        <fullName evidence="3">TlpA disulfide reductase family protein</fullName>
    </submittedName>
</protein>
<evidence type="ECO:0000256" key="1">
    <source>
        <dbReference type="ARBA" id="ARBA00023157"/>
    </source>
</evidence>
<dbReference type="Pfam" id="PF00578">
    <property type="entry name" value="AhpC-TSA"/>
    <property type="match status" value="1"/>
</dbReference>
<dbReference type="PANTHER" id="PTHR42852">
    <property type="entry name" value="THIOL:DISULFIDE INTERCHANGE PROTEIN DSBE"/>
    <property type="match status" value="1"/>
</dbReference>
<dbReference type="RefSeq" id="WP_160549080.1">
    <property type="nucleotide sequence ID" value="NZ_JBHLUU010000126.1"/>
</dbReference>
<proteinExistence type="predicted"/>
<dbReference type="Gene3D" id="3.40.30.10">
    <property type="entry name" value="Glutaredoxin"/>
    <property type="match status" value="1"/>
</dbReference>
<keyword evidence="1" id="KW-1015">Disulfide bond</keyword>
<dbReference type="InterPro" id="IPR000866">
    <property type="entry name" value="AhpC/TSA"/>
</dbReference>
<feature type="domain" description="Thioredoxin" evidence="2">
    <location>
        <begin position="50"/>
        <end position="190"/>
    </location>
</feature>
<organism evidence="3 4">
    <name type="scientific">Robertmurraya beringensis</name>
    <dbReference type="NCBI Taxonomy" id="641660"/>
    <lineage>
        <taxon>Bacteria</taxon>
        <taxon>Bacillati</taxon>
        <taxon>Bacillota</taxon>
        <taxon>Bacilli</taxon>
        <taxon>Bacillales</taxon>
        <taxon>Bacillaceae</taxon>
        <taxon>Robertmurraya</taxon>
    </lineage>
</organism>
<dbReference type="Proteomes" id="UP001589738">
    <property type="component" value="Unassembled WGS sequence"/>
</dbReference>
<accession>A0ABV6KYJ0</accession>